<proteinExistence type="predicted"/>
<dbReference type="Proteomes" id="UP000794436">
    <property type="component" value="Unassembled WGS sequence"/>
</dbReference>
<evidence type="ECO:0000313" key="1">
    <source>
        <dbReference type="EMBL" id="TMW58081.1"/>
    </source>
</evidence>
<dbReference type="OrthoDB" id="10671329at2759"/>
<comment type="caution">
    <text evidence="1">The sequence shown here is derived from an EMBL/GenBank/DDBJ whole genome shotgun (WGS) entry which is preliminary data.</text>
</comment>
<accession>A0A8K1FD97</accession>
<keyword evidence="2" id="KW-1185">Reference proteome</keyword>
<reference evidence="1" key="1">
    <citation type="submission" date="2019-03" db="EMBL/GenBank/DDBJ databases">
        <title>Long read genome sequence of the mycoparasitic Pythium oligandrum ATCC 38472 isolated from sugarbeet rhizosphere.</title>
        <authorList>
            <person name="Gaulin E."/>
        </authorList>
    </citation>
    <scope>NUCLEOTIDE SEQUENCE</scope>
    <source>
        <strain evidence="1">ATCC 38472_TT</strain>
    </source>
</reference>
<dbReference type="AlphaFoldDB" id="A0A8K1FD97"/>
<sequence>MTEKTTSARVHAKPTVTEASEVAGGPRDMTGRATVVSVGAPKFAFSFNKLVNKGKQATAMLKPKERGVLSAPKAQGKMVITGLKGLGSVTGPVKTTAVSNTKLFSSMVAKMPAEAVGVSQVKPLSLHPKETSAETLTLPSKKPLQKALVVSKPVGKLKFVAPKPLTASFKPSASFIAPQKSPIKTAGQLSLVNLEHYTPIQKPSMSNNMQQHDASITIEAPKGVMPLSSKSAKRRLSPEGHLLITKKAKVPRVEALQVNRLNIVSPEPRREMVNVSSRSPDNRIAGAKTIPTSTREIEHTLEISDSNSFDNTLFHPTVPSSVQDSTKQIEDLLSFEVNDKAMDDEEEEFVRRIRAVQDFIDEVASAENAMKNRLLDVHVSVSELLHDVITDLIAIEGRVDIQELDRMFQDISISTSIDNQLQFNHVDGEEICARKGVFHC</sequence>
<protein>
    <submittedName>
        <fullName evidence="1">Uncharacterized protein</fullName>
    </submittedName>
</protein>
<name>A0A8K1FD97_PYTOL</name>
<gene>
    <name evidence="1" type="ORF">Poli38472_013555</name>
</gene>
<dbReference type="EMBL" id="SPLM01000113">
    <property type="protein sequence ID" value="TMW58081.1"/>
    <property type="molecule type" value="Genomic_DNA"/>
</dbReference>
<evidence type="ECO:0000313" key="2">
    <source>
        <dbReference type="Proteomes" id="UP000794436"/>
    </source>
</evidence>
<organism evidence="1 2">
    <name type="scientific">Pythium oligandrum</name>
    <name type="common">Mycoparasitic fungus</name>
    <dbReference type="NCBI Taxonomy" id="41045"/>
    <lineage>
        <taxon>Eukaryota</taxon>
        <taxon>Sar</taxon>
        <taxon>Stramenopiles</taxon>
        <taxon>Oomycota</taxon>
        <taxon>Peronosporomycetes</taxon>
        <taxon>Pythiales</taxon>
        <taxon>Pythiaceae</taxon>
        <taxon>Pythium</taxon>
    </lineage>
</organism>